<evidence type="ECO:0000313" key="2">
    <source>
        <dbReference type="EMBL" id="MBE1603816.1"/>
    </source>
</evidence>
<organism evidence="2 3">
    <name type="scientific">Actinopolymorpha pittospori</name>
    <dbReference type="NCBI Taxonomy" id="648752"/>
    <lineage>
        <taxon>Bacteria</taxon>
        <taxon>Bacillati</taxon>
        <taxon>Actinomycetota</taxon>
        <taxon>Actinomycetes</taxon>
        <taxon>Propionibacteriales</taxon>
        <taxon>Actinopolymorphaceae</taxon>
        <taxon>Actinopolymorpha</taxon>
    </lineage>
</organism>
<evidence type="ECO:0000256" key="1">
    <source>
        <dbReference type="SAM" id="MobiDB-lite"/>
    </source>
</evidence>
<reference evidence="2" key="1">
    <citation type="submission" date="2020-10" db="EMBL/GenBank/DDBJ databases">
        <title>Sequencing the genomes of 1000 actinobacteria strains.</title>
        <authorList>
            <person name="Klenk H.-P."/>
        </authorList>
    </citation>
    <scope>NUCLEOTIDE SEQUENCE</scope>
    <source>
        <strain evidence="2">DSM 45354</strain>
    </source>
</reference>
<keyword evidence="3" id="KW-1185">Reference proteome</keyword>
<protein>
    <submittedName>
        <fullName evidence="2">Uncharacterized protein</fullName>
    </submittedName>
</protein>
<evidence type="ECO:0000313" key="3">
    <source>
        <dbReference type="Proteomes" id="UP000638648"/>
    </source>
</evidence>
<gene>
    <name evidence="2" type="ORF">HEB94_000664</name>
</gene>
<name>A0A927MN91_9ACTN</name>
<comment type="caution">
    <text evidence="2">The sequence shown here is derived from an EMBL/GenBank/DDBJ whole genome shotgun (WGS) entry which is preliminary data.</text>
</comment>
<dbReference type="AlphaFoldDB" id="A0A927MN91"/>
<sequence>MLAVGPQQPQGELDHPVEVAASATSVVGA</sequence>
<dbReference type="Proteomes" id="UP000638648">
    <property type="component" value="Unassembled WGS sequence"/>
</dbReference>
<proteinExistence type="predicted"/>
<feature type="region of interest" description="Disordered" evidence="1">
    <location>
        <begin position="1"/>
        <end position="29"/>
    </location>
</feature>
<dbReference type="EMBL" id="JADBEM010000001">
    <property type="protein sequence ID" value="MBE1603816.1"/>
    <property type="molecule type" value="Genomic_DNA"/>
</dbReference>
<accession>A0A927MN91</accession>